<evidence type="ECO:0000313" key="1">
    <source>
        <dbReference type="EMBL" id="MBB6489433.1"/>
    </source>
</evidence>
<dbReference type="GO" id="GO:0050526">
    <property type="term" value="F:poly(3-hydroxybutyrate) depolymerase activity"/>
    <property type="evidence" value="ECO:0007669"/>
    <property type="project" value="UniProtKB-EC"/>
</dbReference>
<dbReference type="AlphaFoldDB" id="A0A1C3X6W8"/>
<dbReference type="PANTHER" id="PTHR42972:SF8">
    <property type="entry name" value="POLYHYDROXYBUTYRATE DEPOLYMERASE"/>
    <property type="match status" value="1"/>
</dbReference>
<dbReference type="RefSeq" id="WP_004119777.1">
    <property type="nucleotide sequence ID" value="NZ_FMAF01000026.1"/>
</dbReference>
<keyword evidence="1" id="KW-0378">Hydrolase</keyword>
<dbReference type="Gene3D" id="3.40.50.1820">
    <property type="entry name" value="alpha/beta hydrolase"/>
    <property type="match status" value="2"/>
</dbReference>
<evidence type="ECO:0000313" key="2">
    <source>
        <dbReference type="EMBL" id="SCB47935.1"/>
    </source>
</evidence>
<dbReference type="EMBL" id="JACHBG010000040">
    <property type="protein sequence ID" value="MBB6489433.1"/>
    <property type="molecule type" value="Genomic_DNA"/>
</dbReference>
<organism evidence="2 3">
    <name type="scientific">Rhizobium lusitanum</name>
    <dbReference type="NCBI Taxonomy" id="293958"/>
    <lineage>
        <taxon>Bacteria</taxon>
        <taxon>Pseudomonadati</taxon>
        <taxon>Pseudomonadota</taxon>
        <taxon>Alphaproteobacteria</taxon>
        <taxon>Hyphomicrobiales</taxon>
        <taxon>Rhizobiaceae</taxon>
        <taxon>Rhizobium/Agrobacterium group</taxon>
        <taxon>Rhizobium</taxon>
    </lineage>
</organism>
<dbReference type="EC" id="3.1.1.75" evidence="1"/>
<dbReference type="EMBL" id="FMAF01000026">
    <property type="protein sequence ID" value="SCB47935.1"/>
    <property type="molecule type" value="Genomic_DNA"/>
</dbReference>
<dbReference type="Proteomes" id="UP000199205">
    <property type="component" value="Unassembled WGS sequence"/>
</dbReference>
<protein>
    <submittedName>
        <fullName evidence="2">Esterase PHB depolymerase</fullName>
    </submittedName>
    <submittedName>
        <fullName evidence="1">Poly(3-hydroxybutyrate) depolymerase</fullName>
        <ecNumber evidence="1">3.1.1.75</ecNumber>
    </submittedName>
</protein>
<reference evidence="2 3" key="1">
    <citation type="submission" date="2016-08" db="EMBL/GenBank/DDBJ databases">
        <authorList>
            <person name="Seilhamer J.J."/>
        </authorList>
    </citation>
    <scope>NUCLEOTIDE SEQUENCE [LARGE SCALE GENOMIC DNA]</scope>
    <source>
        <strain evidence="2 3">P1-7</strain>
    </source>
</reference>
<dbReference type="Proteomes" id="UP000565576">
    <property type="component" value="Unassembled WGS sequence"/>
</dbReference>
<accession>A0A1C3X6W8</accession>
<evidence type="ECO:0000313" key="3">
    <source>
        <dbReference type="Proteomes" id="UP000199205"/>
    </source>
</evidence>
<dbReference type="PANTHER" id="PTHR42972">
    <property type="entry name" value="TOL-PAL SYSTEM PROTEIN TOLB"/>
    <property type="match status" value="1"/>
</dbReference>
<dbReference type="OrthoDB" id="505233at2"/>
<gene>
    <name evidence="2" type="ORF">GA0061101_12681</name>
    <name evidence="1" type="ORF">GGD46_006760</name>
</gene>
<sequence>MSAKIFPDWKKTRFCSLVKRIVTASFSLLLLTGVAQTQALPKLKIDRNAISVSGLSSGAFMASQLQVAYSSSFMGAGIVAGGPYFCAMGNLTYTGICMGQVPRVPPNPAMLFAAAETSSRIGAIDPLSNLGSKKIYIFSGTADTIVKQSAVDASVQFFKLARVPDSNLAYVSNYPAGHSFVSKVFGNLCPTNATPYINECVNDPPNTANDNNYDQAGAILQFIYGKLNQPAAKPTGKLRAFDQKLYGAANPVSSMADVGHVFIPDSCGKPRANCKLHVSIHGCRQSQQSIGDDWYTKLYLNNWADTNGIIVLYPQVNKSLRRPYNPRGCWDWWGFTGSNYAIKGAVQMDAIMKMIAALGAL</sequence>
<evidence type="ECO:0000313" key="4">
    <source>
        <dbReference type="Proteomes" id="UP000565576"/>
    </source>
</evidence>
<dbReference type="SUPFAM" id="SSF53474">
    <property type="entry name" value="alpha/beta-Hydrolases"/>
    <property type="match status" value="1"/>
</dbReference>
<proteinExistence type="predicted"/>
<name>A0A1C3X6W8_9HYPH</name>
<reference evidence="1 4" key="2">
    <citation type="submission" date="2020-08" db="EMBL/GenBank/DDBJ databases">
        <title>Genomic Encyclopedia of Type Strains, Phase IV (KMG-V): Genome sequencing to study the core and pangenomes of soil and plant-associated prokaryotes.</title>
        <authorList>
            <person name="Whitman W."/>
        </authorList>
    </citation>
    <scope>NUCLEOTIDE SEQUENCE [LARGE SCALE GENOMIC DNA]</scope>
    <source>
        <strain evidence="1 4">SEMIA 4060</strain>
    </source>
</reference>
<dbReference type="InterPro" id="IPR029058">
    <property type="entry name" value="AB_hydrolase_fold"/>
</dbReference>